<name>A0ABS8VG82_DATST</name>
<feature type="compositionally biased region" description="Polar residues" evidence="5">
    <location>
        <begin position="210"/>
        <end position="224"/>
    </location>
</feature>
<dbReference type="Gene3D" id="3.40.850.10">
    <property type="entry name" value="Kinesin motor domain"/>
    <property type="match status" value="1"/>
</dbReference>
<dbReference type="PROSITE" id="PS50021">
    <property type="entry name" value="CH"/>
    <property type="match status" value="1"/>
</dbReference>
<keyword evidence="3" id="KW-0547">Nucleotide-binding</keyword>
<dbReference type="PANTHER" id="PTHR47972:SF39">
    <property type="entry name" value="KINESIN-LIKE PROTEIN KIN-14I"/>
    <property type="match status" value="1"/>
</dbReference>
<evidence type="ECO:0000256" key="4">
    <source>
        <dbReference type="SAM" id="Coils"/>
    </source>
</evidence>
<evidence type="ECO:0000259" key="7">
    <source>
        <dbReference type="PROSITE" id="PS50067"/>
    </source>
</evidence>
<dbReference type="CDD" id="cd01366">
    <property type="entry name" value="KISc_C_terminal"/>
    <property type="match status" value="1"/>
</dbReference>
<dbReference type="InterPro" id="IPR027640">
    <property type="entry name" value="Kinesin-like_fam"/>
</dbReference>
<feature type="coiled-coil region" evidence="4">
    <location>
        <begin position="703"/>
        <end position="730"/>
    </location>
</feature>
<dbReference type="SMART" id="SM00033">
    <property type="entry name" value="CH"/>
    <property type="match status" value="1"/>
</dbReference>
<feature type="region of interest" description="Disordered" evidence="5">
    <location>
        <begin position="795"/>
        <end position="818"/>
    </location>
</feature>
<evidence type="ECO:0000256" key="3">
    <source>
        <dbReference type="PROSITE-ProRule" id="PRU00283"/>
    </source>
</evidence>
<evidence type="ECO:0000313" key="8">
    <source>
        <dbReference type="EMBL" id="MCD9646256.1"/>
    </source>
</evidence>
<feature type="domain" description="Calponin-homology (CH)" evidence="6">
    <location>
        <begin position="40"/>
        <end position="162"/>
    </location>
</feature>
<dbReference type="Proteomes" id="UP000823775">
    <property type="component" value="Unassembled WGS sequence"/>
</dbReference>
<dbReference type="PROSITE" id="PS50067">
    <property type="entry name" value="KINESIN_MOTOR_2"/>
    <property type="match status" value="1"/>
</dbReference>
<feature type="domain" description="Kinesin motor" evidence="7">
    <location>
        <begin position="378"/>
        <end position="696"/>
    </location>
</feature>
<feature type="region of interest" description="Disordered" evidence="5">
    <location>
        <begin position="919"/>
        <end position="981"/>
    </location>
</feature>
<reference evidence="8 9" key="1">
    <citation type="journal article" date="2021" name="BMC Genomics">
        <title>Datura genome reveals duplications of psychoactive alkaloid biosynthetic genes and high mutation rate following tissue culture.</title>
        <authorList>
            <person name="Rajewski A."/>
            <person name="Carter-House D."/>
            <person name="Stajich J."/>
            <person name="Litt A."/>
        </authorList>
    </citation>
    <scope>NUCLEOTIDE SEQUENCE [LARGE SCALE GENOMIC DNA]</scope>
    <source>
        <strain evidence="8">AR-01</strain>
    </source>
</reference>
<accession>A0ABS8VG82</accession>
<dbReference type="InterPro" id="IPR001752">
    <property type="entry name" value="Kinesin_motor_dom"/>
</dbReference>
<dbReference type="Pfam" id="PF00307">
    <property type="entry name" value="CH"/>
    <property type="match status" value="1"/>
</dbReference>
<comment type="caution">
    <text evidence="8">The sequence shown here is derived from an EMBL/GenBank/DDBJ whole genome shotgun (WGS) entry which is preliminary data.</text>
</comment>
<dbReference type="CDD" id="cd21203">
    <property type="entry name" value="CH_AtKIN14-like"/>
    <property type="match status" value="1"/>
</dbReference>
<evidence type="ECO:0000256" key="5">
    <source>
        <dbReference type="SAM" id="MobiDB-lite"/>
    </source>
</evidence>
<dbReference type="InterPro" id="IPR036961">
    <property type="entry name" value="Kinesin_motor_dom_sf"/>
</dbReference>
<dbReference type="SMART" id="SM00129">
    <property type="entry name" value="KISc"/>
    <property type="match status" value="1"/>
</dbReference>
<evidence type="ECO:0000256" key="2">
    <source>
        <dbReference type="ARBA" id="ARBA00023175"/>
    </source>
</evidence>
<feature type="region of interest" description="Disordered" evidence="5">
    <location>
        <begin position="195"/>
        <end position="224"/>
    </location>
</feature>
<feature type="compositionally biased region" description="Polar residues" evidence="5">
    <location>
        <begin position="919"/>
        <end position="931"/>
    </location>
</feature>
<dbReference type="PANTHER" id="PTHR47972">
    <property type="entry name" value="KINESIN-LIKE PROTEIN KLP-3"/>
    <property type="match status" value="1"/>
</dbReference>
<dbReference type="EMBL" id="JACEIK010004732">
    <property type="protein sequence ID" value="MCD9646256.1"/>
    <property type="molecule type" value="Genomic_DNA"/>
</dbReference>
<dbReference type="PRINTS" id="PR00380">
    <property type="entry name" value="KINESINHEAVY"/>
</dbReference>
<dbReference type="InterPro" id="IPR036872">
    <property type="entry name" value="CH_dom_sf"/>
</dbReference>
<dbReference type="SUPFAM" id="SSF52540">
    <property type="entry name" value="P-loop containing nucleoside triphosphate hydrolases"/>
    <property type="match status" value="1"/>
</dbReference>
<evidence type="ECO:0000313" key="9">
    <source>
        <dbReference type="Proteomes" id="UP000823775"/>
    </source>
</evidence>
<comment type="similarity">
    <text evidence="1">Belongs to the TRAFAC class myosin-kinesin ATPase superfamily. Kinesin family. KIN-14 subfamily.</text>
</comment>
<dbReference type="InterPro" id="IPR001715">
    <property type="entry name" value="CH_dom"/>
</dbReference>
<organism evidence="8 9">
    <name type="scientific">Datura stramonium</name>
    <name type="common">Jimsonweed</name>
    <name type="synonym">Common thornapple</name>
    <dbReference type="NCBI Taxonomy" id="4076"/>
    <lineage>
        <taxon>Eukaryota</taxon>
        <taxon>Viridiplantae</taxon>
        <taxon>Streptophyta</taxon>
        <taxon>Embryophyta</taxon>
        <taxon>Tracheophyta</taxon>
        <taxon>Spermatophyta</taxon>
        <taxon>Magnoliopsida</taxon>
        <taxon>eudicotyledons</taxon>
        <taxon>Gunneridae</taxon>
        <taxon>Pentapetalae</taxon>
        <taxon>asterids</taxon>
        <taxon>lamiids</taxon>
        <taxon>Solanales</taxon>
        <taxon>Solanaceae</taxon>
        <taxon>Solanoideae</taxon>
        <taxon>Datureae</taxon>
        <taxon>Datura</taxon>
    </lineage>
</organism>
<dbReference type="Gene3D" id="1.10.418.10">
    <property type="entry name" value="Calponin-like domain"/>
    <property type="match status" value="1"/>
</dbReference>
<dbReference type="SUPFAM" id="SSF47576">
    <property type="entry name" value="Calponin-homology domain, CH-domain"/>
    <property type="match status" value="1"/>
</dbReference>
<evidence type="ECO:0000259" key="6">
    <source>
        <dbReference type="PROSITE" id="PS50021"/>
    </source>
</evidence>
<protein>
    <submittedName>
        <fullName evidence="8">Kinesin-like protein KIN-14I</fullName>
    </submittedName>
</protein>
<dbReference type="InterPro" id="IPR027417">
    <property type="entry name" value="P-loop_NTPase"/>
</dbReference>
<feature type="compositionally biased region" description="Polar residues" evidence="5">
    <location>
        <begin position="736"/>
        <end position="754"/>
    </location>
</feature>
<keyword evidence="3" id="KW-0067">ATP-binding</keyword>
<evidence type="ECO:0000256" key="1">
    <source>
        <dbReference type="ARBA" id="ARBA00010899"/>
    </source>
</evidence>
<dbReference type="Pfam" id="PF00225">
    <property type="entry name" value="Kinesin"/>
    <property type="match status" value="1"/>
</dbReference>
<gene>
    <name evidence="8" type="primary">KIN14I</name>
    <name evidence="8" type="ORF">HAX54_035974</name>
</gene>
<feature type="compositionally biased region" description="Low complexity" evidence="5">
    <location>
        <begin position="195"/>
        <end position="209"/>
    </location>
</feature>
<sequence length="981" mass="107973">MAADGALSFSVASVVEDVLQQHGNRSRNLDLDARRAEEAATRRYEAAAWLRKVVGFVGAKDLPAEPSEEDFRLGLRSGIILCNVLNKMQPGAVPKVVESPVDSALIPDGAALSAFQYFENVRNFLVAAQELGIPSFEASDLEQGGKSSRVVNCVLGLKAYSEWKHTGGTGAWKFGGNVKSTTSAKQFVRKNSEPFSSSLSRSMSMNEKSTNGVCTDTESNKMPSSSLSNLVRAILVDKKPEEVPNLVESVLNKVVEEFEQRIASQIQLNKATPKDSTVSCGNKFLQKHSSASTKVDQRNVTLVKEENRIINEELKRRNMMQNTIVDQQQRDIKDLKQTLLTTKAGMHIHGLAHAASGYHRVLEENRRLYNEVQDLKGSIRVYCRVRPFLPGQSSYTSNVDHIDDGSITIGVPSKNGKGRKSFNFNKVFGPSATQGEVFSDTQQLIRSVLDGYNVCIFAYGQTGSGKTYTMTGPKDLTEQSRGVNYRALGDLFLLAEQRKDTFLYDVSVQMIEIYNEQVRDLLVSDEIRSASQGLTVPDASLVRVASTSDVIDLMNIGQRNRAVSATALNDRSSRSHSCLTVHVQGRDLTSGAILRGCMHLVDLAGSERVDKSEVTGDRLKEAQHINKSLSALGDVISALAQKNAHVPYRNSKLTQLLQDSLGGQAKTLMFVHISPEPDAIGETISTLKFAERVSTVELGAARVNKDTTDVKELKEQIASLKAALARKETEPVSMSHKVTSSPCGLQSSPFQSNLQGREMLGDSNIQRRPMEDVGNREVSSHSAFRQKRQSFDLDELLGNSSPWPPVSSPSENYAEDDNNMSSGEWVDKVMVNKQDAARGDGNLFGCWESEKSNGSDVLYEKYLSDSSKVYQEKSSNLFQMSNHFDITTTEDLDEFDATTSDSSEPDLLWQFNNSKIKTFPSGNGSKIQRPNTKPGKSPESRNMVHKVGPPLSRQTSGIGHNQRNGRQAMTAEMKRKAGSRK</sequence>
<keyword evidence="4" id="KW-0175">Coiled coil</keyword>
<keyword evidence="2 3" id="KW-0505">Motor protein</keyword>
<keyword evidence="9" id="KW-1185">Reference proteome</keyword>
<feature type="binding site" evidence="3">
    <location>
        <begin position="460"/>
        <end position="467"/>
    </location>
    <ligand>
        <name>ATP</name>
        <dbReference type="ChEBI" id="CHEBI:30616"/>
    </ligand>
</feature>
<feature type="compositionally biased region" description="Polar residues" evidence="5">
    <location>
        <begin position="952"/>
        <end position="967"/>
    </location>
</feature>
<proteinExistence type="inferred from homology"/>
<feature type="region of interest" description="Disordered" evidence="5">
    <location>
        <begin position="731"/>
        <end position="754"/>
    </location>
</feature>